<reference evidence="6 7" key="1">
    <citation type="submission" date="2016-08" db="EMBL/GenBank/DDBJ databases">
        <title>Draft genome of Fabibacter sp. strain SK-8.</title>
        <authorList>
            <person name="Wong S.-K."/>
            <person name="Hamasaki K."/>
            <person name="Yoshizawa S."/>
        </authorList>
    </citation>
    <scope>NUCLEOTIDE SEQUENCE [LARGE SCALE GENOMIC DNA]</scope>
    <source>
        <strain evidence="6 7">SK-8</strain>
    </source>
</reference>
<dbReference type="InterPro" id="IPR019903">
    <property type="entry name" value="RIC_family"/>
</dbReference>
<dbReference type="Pfam" id="PF01814">
    <property type="entry name" value="Hemerythrin"/>
    <property type="match status" value="1"/>
</dbReference>
<keyword evidence="7" id="KW-1185">Reference proteome</keyword>
<dbReference type="Proteomes" id="UP000095552">
    <property type="component" value="Unassembled WGS sequence"/>
</dbReference>
<proteinExistence type="predicted"/>
<evidence type="ECO:0000313" key="6">
    <source>
        <dbReference type="EMBL" id="OEK06267.1"/>
    </source>
</evidence>
<evidence type="ECO:0000256" key="1">
    <source>
        <dbReference type="ARBA" id="ARBA00004496"/>
    </source>
</evidence>
<evidence type="ECO:0000313" key="7">
    <source>
        <dbReference type="Proteomes" id="UP000095552"/>
    </source>
</evidence>
<dbReference type="AlphaFoldDB" id="A0A1E5T4Q1"/>
<name>A0A1E5T4Q1_9BACT</name>
<dbReference type="InterPro" id="IPR012312">
    <property type="entry name" value="Hemerythrin-like"/>
</dbReference>
<protein>
    <submittedName>
        <fullName evidence="6">Iron-sulfur cluster repair di-iron protein</fullName>
    </submittedName>
</protein>
<evidence type="ECO:0000256" key="3">
    <source>
        <dbReference type="ARBA" id="ARBA00022723"/>
    </source>
</evidence>
<keyword evidence="2" id="KW-0963">Cytoplasm</keyword>
<dbReference type="RefSeq" id="WP_069833579.1">
    <property type="nucleotide sequence ID" value="NZ_MDGQ01000003.1"/>
</dbReference>
<dbReference type="OrthoDB" id="977349at2"/>
<keyword evidence="4" id="KW-0408">Iron</keyword>
<dbReference type="PANTHER" id="PTHR36438:SF1">
    <property type="entry name" value="IRON-SULFUR CLUSTER REPAIR PROTEIN YTFE"/>
    <property type="match status" value="1"/>
</dbReference>
<evidence type="ECO:0000256" key="2">
    <source>
        <dbReference type="ARBA" id="ARBA00022490"/>
    </source>
</evidence>
<evidence type="ECO:0000259" key="5">
    <source>
        <dbReference type="Pfam" id="PF01814"/>
    </source>
</evidence>
<comment type="subcellular location">
    <subcellularLocation>
        <location evidence="1">Cytoplasm</location>
    </subcellularLocation>
</comment>
<dbReference type="GO" id="GO:0046872">
    <property type="term" value="F:metal ion binding"/>
    <property type="evidence" value="ECO:0007669"/>
    <property type="project" value="UniProtKB-KW"/>
</dbReference>
<dbReference type="Gene3D" id="1.20.120.520">
    <property type="entry name" value="nmb1532 protein domain like"/>
    <property type="match status" value="1"/>
</dbReference>
<sequence length="250" mass="29796">MDHLLKTTITDLVSENHVRASVLYYFGVKFYDYKLETLEEVCSKLGLDALSVIKSLELVLDEKETTQNQLKAYPPELVTEYLKHAHYVFIKKRLPYIGQLIDGVKDVNFRYKSLSSDLKSIFPMFVEDFIHHIYEEEDTMFTYVERLSKFLVDEKPSSEIYYLMEKFSVQEFALEHEVHESEMEGFRKFTNNYQYCDEADLHIKVLFTELERFEKDLMIHAKIENEILFPKALQLERLAKLKFYDFSKLN</sequence>
<keyword evidence="3" id="KW-0479">Metal-binding</keyword>
<dbReference type="GO" id="GO:0005737">
    <property type="term" value="C:cytoplasm"/>
    <property type="evidence" value="ECO:0007669"/>
    <property type="project" value="UniProtKB-SubCell"/>
</dbReference>
<dbReference type="PANTHER" id="PTHR36438">
    <property type="entry name" value="IRON-SULFUR CLUSTER REPAIR PROTEIN YTFE"/>
    <property type="match status" value="1"/>
</dbReference>
<evidence type="ECO:0000256" key="4">
    <source>
        <dbReference type="ARBA" id="ARBA00023004"/>
    </source>
</evidence>
<feature type="domain" description="Hemerythrin-like" evidence="5">
    <location>
        <begin position="102"/>
        <end position="232"/>
    </location>
</feature>
<dbReference type="EMBL" id="MDGQ01000003">
    <property type="protein sequence ID" value="OEK06267.1"/>
    <property type="molecule type" value="Genomic_DNA"/>
</dbReference>
<gene>
    <name evidence="6" type="ORF">BFP71_00905</name>
</gene>
<organism evidence="6 7">
    <name type="scientific">Roseivirga misakiensis</name>
    <dbReference type="NCBI Taxonomy" id="1563681"/>
    <lineage>
        <taxon>Bacteria</taxon>
        <taxon>Pseudomonadati</taxon>
        <taxon>Bacteroidota</taxon>
        <taxon>Cytophagia</taxon>
        <taxon>Cytophagales</taxon>
        <taxon>Roseivirgaceae</taxon>
        <taxon>Roseivirga</taxon>
    </lineage>
</organism>
<accession>A0A1E5T4Q1</accession>
<dbReference type="STRING" id="1563681.BFP71_00905"/>
<comment type="caution">
    <text evidence="6">The sequence shown here is derived from an EMBL/GenBank/DDBJ whole genome shotgun (WGS) entry which is preliminary data.</text>
</comment>